<keyword evidence="9" id="KW-0067">ATP-binding</keyword>
<evidence type="ECO:0000256" key="3">
    <source>
        <dbReference type="ARBA" id="ARBA00012584"/>
    </source>
</evidence>
<feature type="non-terminal residue" evidence="13">
    <location>
        <position position="188"/>
    </location>
</feature>
<dbReference type="InterPro" id="IPR017945">
    <property type="entry name" value="DHBP_synth_RibB-like_a/b_dom"/>
</dbReference>
<organism evidence="13">
    <name type="scientific">marine metagenome</name>
    <dbReference type="NCBI Taxonomy" id="408172"/>
    <lineage>
        <taxon>unclassified sequences</taxon>
        <taxon>metagenomes</taxon>
        <taxon>ecological metagenomes</taxon>
    </lineage>
</organism>
<dbReference type="InterPro" id="IPR006070">
    <property type="entry name" value="Sua5-like_dom"/>
</dbReference>
<dbReference type="InterPro" id="IPR050156">
    <property type="entry name" value="TC-AMP_synthase_SUA5"/>
</dbReference>
<reference evidence="13" key="1">
    <citation type="submission" date="2018-05" db="EMBL/GenBank/DDBJ databases">
        <authorList>
            <person name="Lanie J.A."/>
            <person name="Ng W.-L."/>
            <person name="Kazmierczak K.M."/>
            <person name="Andrzejewski T.M."/>
            <person name="Davidsen T.M."/>
            <person name="Wayne K.J."/>
            <person name="Tettelin H."/>
            <person name="Glass J.I."/>
            <person name="Rusch D."/>
            <person name="Podicherti R."/>
            <person name="Tsui H.-C.T."/>
            <person name="Winkler M.E."/>
        </authorList>
    </citation>
    <scope>NUCLEOTIDE SEQUENCE</scope>
</reference>
<sequence>MRSKIKKYSKNSIQLASRSLQNGSTIILPTDTVYGIAALAGNKKAVEKIFKIKKRPISLPLIIFVRSIKDAAKIAEFSSLDVKLAKKFWPGPLTLILKKKKMKIYNGDKRLSKIGIRIPKNKTVLNILSKIKKPLATTSANLHKEKNDRKINNLRILENKNINIAITSNEKMSFKESTLLETSEKEVK</sequence>
<keyword evidence="4" id="KW-0963">Cytoplasm</keyword>
<evidence type="ECO:0000256" key="7">
    <source>
        <dbReference type="ARBA" id="ARBA00022695"/>
    </source>
</evidence>
<feature type="domain" description="YrdC-like" evidence="12">
    <location>
        <begin position="10"/>
        <end position="188"/>
    </location>
</feature>
<evidence type="ECO:0000256" key="11">
    <source>
        <dbReference type="ARBA" id="ARBA00048366"/>
    </source>
</evidence>
<dbReference type="NCBIfam" id="TIGR00057">
    <property type="entry name" value="L-threonylcarbamoyladenylate synthase"/>
    <property type="match status" value="1"/>
</dbReference>
<evidence type="ECO:0000256" key="9">
    <source>
        <dbReference type="ARBA" id="ARBA00022840"/>
    </source>
</evidence>
<evidence type="ECO:0000256" key="8">
    <source>
        <dbReference type="ARBA" id="ARBA00022741"/>
    </source>
</evidence>
<dbReference type="SUPFAM" id="SSF55821">
    <property type="entry name" value="YrdC/RibB"/>
    <property type="match status" value="1"/>
</dbReference>
<dbReference type="PANTHER" id="PTHR17490">
    <property type="entry name" value="SUA5"/>
    <property type="match status" value="1"/>
</dbReference>
<gene>
    <name evidence="13" type="ORF">METZ01_LOCUS264133</name>
</gene>
<evidence type="ECO:0000256" key="5">
    <source>
        <dbReference type="ARBA" id="ARBA00022679"/>
    </source>
</evidence>
<evidence type="ECO:0000313" key="13">
    <source>
        <dbReference type="EMBL" id="SVC11279.1"/>
    </source>
</evidence>
<evidence type="ECO:0000256" key="1">
    <source>
        <dbReference type="ARBA" id="ARBA00004496"/>
    </source>
</evidence>
<proteinExistence type="inferred from homology"/>
<keyword evidence="6" id="KW-0819">tRNA processing</keyword>
<accession>A0A382JHU7</accession>
<dbReference type="GO" id="GO:0061710">
    <property type="term" value="F:L-threonylcarbamoyladenylate synthase"/>
    <property type="evidence" value="ECO:0007669"/>
    <property type="project" value="UniProtKB-EC"/>
</dbReference>
<comment type="catalytic activity">
    <reaction evidence="11">
        <text>L-threonine + hydrogencarbonate + ATP = L-threonylcarbamoyladenylate + diphosphate + H2O</text>
        <dbReference type="Rhea" id="RHEA:36407"/>
        <dbReference type="ChEBI" id="CHEBI:15377"/>
        <dbReference type="ChEBI" id="CHEBI:17544"/>
        <dbReference type="ChEBI" id="CHEBI:30616"/>
        <dbReference type="ChEBI" id="CHEBI:33019"/>
        <dbReference type="ChEBI" id="CHEBI:57926"/>
        <dbReference type="ChEBI" id="CHEBI:73682"/>
        <dbReference type="EC" id="2.7.7.87"/>
    </reaction>
</comment>
<dbReference type="EC" id="2.7.7.87" evidence="3"/>
<dbReference type="GO" id="GO:0008033">
    <property type="term" value="P:tRNA processing"/>
    <property type="evidence" value="ECO:0007669"/>
    <property type="project" value="UniProtKB-KW"/>
</dbReference>
<comment type="subcellular location">
    <subcellularLocation>
        <location evidence="1">Cytoplasm</location>
    </subcellularLocation>
</comment>
<dbReference type="Gene3D" id="3.90.870.10">
    <property type="entry name" value="DHBP synthase"/>
    <property type="match status" value="1"/>
</dbReference>
<keyword evidence="8" id="KW-0547">Nucleotide-binding</keyword>
<evidence type="ECO:0000256" key="10">
    <source>
        <dbReference type="ARBA" id="ARBA00029774"/>
    </source>
</evidence>
<dbReference type="GO" id="GO:0005737">
    <property type="term" value="C:cytoplasm"/>
    <property type="evidence" value="ECO:0007669"/>
    <property type="project" value="UniProtKB-SubCell"/>
</dbReference>
<dbReference type="GO" id="GO:0003725">
    <property type="term" value="F:double-stranded RNA binding"/>
    <property type="evidence" value="ECO:0007669"/>
    <property type="project" value="InterPro"/>
</dbReference>
<dbReference type="GO" id="GO:0000049">
    <property type="term" value="F:tRNA binding"/>
    <property type="evidence" value="ECO:0007669"/>
    <property type="project" value="TreeGrafter"/>
</dbReference>
<keyword evidence="7" id="KW-0548">Nucleotidyltransferase</keyword>
<dbReference type="Pfam" id="PF01300">
    <property type="entry name" value="Sua5_yciO_yrdC"/>
    <property type="match status" value="1"/>
</dbReference>
<evidence type="ECO:0000256" key="4">
    <source>
        <dbReference type="ARBA" id="ARBA00022490"/>
    </source>
</evidence>
<keyword evidence="5" id="KW-0808">Transferase</keyword>
<name>A0A382JHU7_9ZZZZ</name>
<dbReference type="PANTHER" id="PTHR17490:SF16">
    <property type="entry name" value="THREONYLCARBAMOYL-AMP SYNTHASE"/>
    <property type="match status" value="1"/>
</dbReference>
<dbReference type="GO" id="GO:0005524">
    <property type="term" value="F:ATP binding"/>
    <property type="evidence" value="ECO:0007669"/>
    <property type="project" value="UniProtKB-KW"/>
</dbReference>
<dbReference type="EMBL" id="UINC01074266">
    <property type="protein sequence ID" value="SVC11279.1"/>
    <property type="molecule type" value="Genomic_DNA"/>
</dbReference>
<dbReference type="GO" id="GO:0006450">
    <property type="term" value="P:regulation of translational fidelity"/>
    <property type="evidence" value="ECO:0007669"/>
    <property type="project" value="TreeGrafter"/>
</dbReference>
<evidence type="ECO:0000256" key="6">
    <source>
        <dbReference type="ARBA" id="ARBA00022694"/>
    </source>
</evidence>
<dbReference type="PROSITE" id="PS51163">
    <property type="entry name" value="YRDC"/>
    <property type="match status" value="1"/>
</dbReference>
<evidence type="ECO:0000256" key="2">
    <source>
        <dbReference type="ARBA" id="ARBA00007663"/>
    </source>
</evidence>
<evidence type="ECO:0000259" key="12">
    <source>
        <dbReference type="PROSITE" id="PS51163"/>
    </source>
</evidence>
<protein>
    <recommendedName>
        <fullName evidence="10">L-threonylcarbamoyladenylate synthase</fullName>
        <ecNumber evidence="3">2.7.7.87</ecNumber>
    </recommendedName>
    <alternativeName>
        <fullName evidence="10">L-threonylcarbamoyladenylate synthase</fullName>
    </alternativeName>
</protein>
<comment type="similarity">
    <text evidence="2">Belongs to the SUA5 family.</text>
</comment>
<dbReference type="AlphaFoldDB" id="A0A382JHU7"/>